<sequence length="107" mass="12349">MEMNEESIKNLWVIVEKTHKQVLAMKFLGEFKAYVVSGFSTKTRDNPYNEAHNAIDITDISVNLPILPSELNPQSFEEKLQGRSVKNFKFGGDDYFWLIKSGKTEYL</sequence>
<comment type="caution">
    <text evidence="1">The sequence shown here is derived from an EMBL/GenBank/DDBJ whole genome shotgun (WGS) entry which is preliminary data.</text>
</comment>
<proteinExistence type="predicted"/>
<dbReference type="AlphaFoldDB" id="A0A412S9L2"/>
<organism evidence="1 2">
    <name type="scientific">Bacteroides uniformis</name>
    <dbReference type="NCBI Taxonomy" id="820"/>
    <lineage>
        <taxon>Bacteria</taxon>
        <taxon>Pseudomonadati</taxon>
        <taxon>Bacteroidota</taxon>
        <taxon>Bacteroidia</taxon>
        <taxon>Bacteroidales</taxon>
        <taxon>Bacteroidaceae</taxon>
        <taxon>Bacteroides</taxon>
    </lineage>
</organism>
<evidence type="ECO:0000313" key="2">
    <source>
        <dbReference type="Proteomes" id="UP000284022"/>
    </source>
</evidence>
<gene>
    <name evidence="1" type="ORF">DWW83_20955</name>
</gene>
<dbReference type="EMBL" id="QRXV01000037">
    <property type="protein sequence ID" value="RGU34443.1"/>
    <property type="molecule type" value="Genomic_DNA"/>
</dbReference>
<evidence type="ECO:0000313" key="1">
    <source>
        <dbReference type="EMBL" id="RGU34443.1"/>
    </source>
</evidence>
<reference evidence="1 2" key="1">
    <citation type="submission" date="2018-08" db="EMBL/GenBank/DDBJ databases">
        <title>A genome reference for cultivated species of the human gut microbiota.</title>
        <authorList>
            <person name="Zou Y."/>
            <person name="Xue W."/>
            <person name="Luo G."/>
        </authorList>
    </citation>
    <scope>NUCLEOTIDE SEQUENCE [LARGE SCALE GENOMIC DNA]</scope>
    <source>
        <strain evidence="1 2">AF17-20</strain>
    </source>
</reference>
<accession>A0A412S9L2</accession>
<dbReference type="RefSeq" id="WP_117922947.1">
    <property type="nucleotide sequence ID" value="NZ_CP072220.1"/>
</dbReference>
<dbReference type="Proteomes" id="UP000284022">
    <property type="component" value="Unassembled WGS sequence"/>
</dbReference>
<protein>
    <submittedName>
        <fullName evidence="1">Uncharacterized protein</fullName>
    </submittedName>
</protein>
<name>A0A412S9L2_BACUN</name>